<gene>
    <name evidence="1" type="ORF">J108_23825</name>
</gene>
<comment type="caution">
    <text evidence="1">The sequence shown here is derived from an EMBL/GenBank/DDBJ whole genome shotgun (WGS) entry which is preliminary data.</text>
</comment>
<reference evidence="1 2" key="1">
    <citation type="journal article" date="2013" name="Genome Announc.">
        <title>Genome Sequence of an Epidemic Isolate of Mycobacterium abscessus subsp. bolletii from Rio de Janeiro, Brazil.</title>
        <authorList>
            <person name="Davidson R.M."/>
            <person name="Reynolds P.R."/>
            <person name="Farias-Hesson E."/>
            <person name="Duarte R.S."/>
            <person name="Jackson M."/>
            <person name="Strong M."/>
        </authorList>
    </citation>
    <scope>NUCLEOTIDE SEQUENCE [LARGE SCALE GENOMIC DNA]</scope>
    <source>
        <strain evidence="1 2">CRM-0020</strain>
    </source>
</reference>
<dbReference type="AlphaFoldDB" id="A0A829HQM8"/>
<evidence type="ECO:0000313" key="2">
    <source>
        <dbReference type="Proteomes" id="UP000014969"/>
    </source>
</evidence>
<organism evidence="1 2">
    <name type="scientific">Mycobacteroides abscessus subsp. bolletii CRM-0020</name>
    <dbReference type="NCBI Taxonomy" id="1306401"/>
    <lineage>
        <taxon>Bacteria</taxon>
        <taxon>Bacillati</taxon>
        <taxon>Actinomycetota</taxon>
        <taxon>Actinomycetes</taxon>
        <taxon>Mycobacteriales</taxon>
        <taxon>Mycobacteriaceae</taxon>
        <taxon>Mycobacteroides</taxon>
        <taxon>Mycobacteroides abscessus</taxon>
    </lineage>
</organism>
<name>A0A829HQM8_9MYCO</name>
<dbReference type="EMBL" id="ATFQ01000041">
    <property type="protein sequence ID" value="EPQ20933.1"/>
    <property type="molecule type" value="Genomic_DNA"/>
</dbReference>
<sequence>MLSANAIGFEVPRPEQAIQEAEALDRELVARGWQFYAAGSGREYVAWTAPGSGGARVTVAYLSEPGSNGSFVDTVTVQVPVSTNGSNSIRGYLLSLDLLRSNLAIFESHEPARRIDIPGAHTFTLSADQPVRF</sequence>
<protein>
    <submittedName>
        <fullName evidence="1">Uncharacterized protein</fullName>
    </submittedName>
</protein>
<evidence type="ECO:0000313" key="1">
    <source>
        <dbReference type="EMBL" id="EPQ20933.1"/>
    </source>
</evidence>
<proteinExistence type="predicted"/>
<accession>A0A829HQM8</accession>
<dbReference type="Proteomes" id="UP000014969">
    <property type="component" value="Unassembled WGS sequence"/>
</dbReference>